<dbReference type="Proteomes" id="UP000194873">
    <property type="component" value="Unassembled WGS sequence"/>
</dbReference>
<accession>A0A243W822</accession>
<comment type="caution">
    <text evidence="2">The sequence shown here is derived from an EMBL/GenBank/DDBJ whole genome shotgun (WGS) entry which is preliminary data.</text>
</comment>
<keyword evidence="3" id="KW-1185">Reference proteome</keyword>
<dbReference type="EMBL" id="MTSE01000017">
    <property type="protein sequence ID" value="OUJ71219.1"/>
    <property type="molecule type" value="Genomic_DNA"/>
</dbReference>
<reference evidence="2 3" key="1">
    <citation type="submission" date="2017-01" db="EMBL/GenBank/DDBJ databases">
        <title>A new Hymenobacter.</title>
        <authorList>
            <person name="Liang Y."/>
            <person name="Feng F."/>
        </authorList>
    </citation>
    <scope>NUCLEOTIDE SEQUENCE [LARGE SCALE GENOMIC DNA]</scope>
    <source>
        <strain evidence="2">MIMBbqt21</strain>
    </source>
</reference>
<protein>
    <submittedName>
        <fullName evidence="2">Uncharacterized protein</fullName>
    </submittedName>
</protein>
<gene>
    <name evidence="2" type="ORF">BXP70_22320</name>
</gene>
<evidence type="ECO:0000256" key="1">
    <source>
        <dbReference type="SAM" id="MobiDB-lite"/>
    </source>
</evidence>
<dbReference type="AlphaFoldDB" id="A0A243W822"/>
<sequence length="126" mass="13865">MQDSAPNTAQNPDENPPRRETQNQPATNADPNSYFEGTQDEHRPGDNLFTLPEMQEPQPRNPPKPQDEQPDAPQEVEAPSMLDRETHGQLLDEPAPDGTSGVKDSVLRPIIAQSSNLDDNNRGEGS</sequence>
<name>A0A243W822_9BACT</name>
<dbReference type="RefSeq" id="WP_086596332.1">
    <property type="nucleotide sequence ID" value="NZ_MTSE01000017.1"/>
</dbReference>
<dbReference type="OrthoDB" id="885370at2"/>
<evidence type="ECO:0000313" key="3">
    <source>
        <dbReference type="Proteomes" id="UP000194873"/>
    </source>
</evidence>
<feature type="region of interest" description="Disordered" evidence="1">
    <location>
        <begin position="1"/>
        <end position="126"/>
    </location>
</feature>
<proteinExistence type="predicted"/>
<organism evidence="2 3">
    <name type="scientific">Hymenobacter crusticola</name>
    <dbReference type="NCBI Taxonomy" id="1770526"/>
    <lineage>
        <taxon>Bacteria</taxon>
        <taxon>Pseudomonadati</taxon>
        <taxon>Bacteroidota</taxon>
        <taxon>Cytophagia</taxon>
        <taxon>Cytophagales</taxon>
        <taxon>Hymenobacteraceae</taxon>
        <taxon>Hymenobacter</taxon>
    </lineage>
</organism>
<feature type="compositionally biased region" description="Polar residues" evidence="1">
    <location>
        <begin position="22"/>
        <end position="31"/>
    </location>
</feature>
<feature type="compositionally biased region" description="Polar residues" evidence="1">
    <location>
        <begin position="1"/>
        <end position="13"/>
    </location>
</feature>
<evidence type="ECO:0000313" key="2">
    <source>
        <dbReference type="EMBL" id="OUJ71219.1"/>
    </source>
</evidence>